<evidence type="ECO:0000313" key="2">
    <source>
        <dbReference type="Proteomes" id="UP000001578"/>
    </source>
</evidence>
<dbReference type="AlphaFoldDB" id="A4IS59"/>
<dbReference type="KEGG" id="gtn:GTNG_2818"/>
<organism evidence="1 2">
    <name type="scientific">Geobacillus thermodenitrificans (strain NG80-2)</name>
    <dbReference type="NCBI Taxonomy" id="420246"/>
    <lineage>
        <taxon>Bacteria</taxon>
        <taxon>Bacillati</taxon>
        <taxon>Bacillota</taxon>
        <taxon>Bacilli</taxon>
        <taxon>Bacillales</taxon>
        <taxon>Anoxybacillaceae</taxon>
        <taxon>Geobacillus</taxon>
    </lineage>
</organism>
<protein>
    <submittedName>
        <fullName evidence="1">Uncharacterized protein</fullName>
    </submittedName>
</protein>
<dbReference type="RefSeq" id="WP_008881957.1">
    <property type="nucleotide sequence ID" value="NC_009328.1"/>
</dbReference>
<proteinExistence type="predicted"/>
<evidence type="ECO:0000313" key="1">
    <source>
        <dbReference type="EMBL" id="ABO68163.1"/>
    </source>
</evidence>
<name>A4IS59_GEOTN</name>
<dbReference type="EMBL" id="CP000557">
    <property type="protein sequence ID" value="ABO68163.1"/>
    <property type="molecule type" value="Genomic_DNA"/>
</dbReference>
<gene>
    <name evidence="1" type="ordered locus">GTNG_2818</name>
</gene>
<sequence>MGEVKEKYIWYFFNTADGTKMIVTDEKDVVQAVEVYKALGYKNVDKIEFAGKVYTK</sequence>
<accession>A4IS59</accession>
<dbReference type="HOGENOM" id="CLU_3007847_0_0_9"/>
<dbReference type="Proteomes" id="UP000001578">
    <property type="component" value="Chromosome"/>
</dbReference>
<reference evidence="1 2" key="1">
    <citation type="journal article" date="2007" name="Proc. Natl. Acad. Sci. U.S.A.">
        <title>Genome and proteome of long-chain alkane degrading Geobacillus thermodenitrificans NG80-2 isolated from a deep-subsurface oil reservoir.</title>
        <authorList>
            <person name="Feng L."/>
            <person name="Wang W."/>
            <person name="Cheng J."/>
            <person name="Ren Y."/>
            <person name="Zhao G."/>
            <person name="Gao C."/>
            <person name="Tang Y."/>
            <person name="Liu X."/>
            <person name="Han W."/>
            <person name="Peng X."/>
            <person name="Liu R."/>
            <person name="Wang L."/>
        </authorList>
    </citation>
    <scope>NUCLEOTIDE SEQUENCE [LARGE SCALE GENOMIC DNA]</scope>
    <source>
        <strain evidence="1 2">NG80-2</strain>
    </source>
</reference>